<evidence type="ECO:0000259" key="16">
    <source>
        <dbReference type="PROSITE" id="PS50071"/>
    </source>
</evidence>
<dbReference type="PRINTS" id="PR00024">
    <property type="entry name" value="HOMEOBOX"/>
</dbReference>
<evidence type="ECO:0000256" key="8">
    <source>
        <dbReference type="ARBA" id="ARBA00023155"/>
    </source>
</evidence>
<feature type="domain" description="Homeobox" evidence="16">
    <location>
        <begin position="120"/>
        <end position="180"/>
    </location>
</feature>
<dbReference type="InterPro" id="IPR001356">
    <property type="entry name" value="HD"/>
</dbReference>
<gene>
    <name evidence="17" type="ORF">XNOV1_A025163</name>
</gene>
<evidence type="ECO:0000256" key="13">
    <source>
        <dbReference type="PROSITE-ProRule" id="PRU00108"/>
    </source>
</evidence>
<comment type="subcellular location">
    <subcellularLocation>
        <location evidence="2 13 14">Nucleus</location>
    </subcellularLocation>
</comment>
<dbReference type="GO" id="GO:0005634">
    <property type="term" value="C:nucleus"/>
    <property type="evidence" value="ECO:0007669"/>
    <property type="project" value="UniProtKB-SubCell"/>
</dbReference>
<evidence type="ECO:0000256" key="9">
    <source>
        <dbReference type="ARBA" id="ARBA00023163"/>
    </source>
</evidence>
<evidence type="ECO:0000256" key="6">
    <source>
        <dbReference type="ARBA" id="ARBA00023015"/>
    </source>
</evidence>
<evidence type="ECO:0000256" key="14">
    <source>
        <dbReference type="RuleBase" id="RU000682"/>
    </source>
</evidence>
<dbReference type="InterPro" id="IPR017970">
    <property type="entry name" value="Homeobox_CS"/>
</dbReference>
<dbReference type="GO" id="GO:0007399">
    <property type="term" value="P:nervous system development"/>
    <property type="evidence" value="ECO:0007669"/>
    <property type="project" value="UniProtKB-KW"/>
</dbReference>
<dbReference type="AlphaFoldDB" id="A0AAV1EY35"/>
<evidence type="ECO:0000256" key="5">
    <source>
        <dbReference type="ARBA" id="ARBA00022902"/>
    </source>
</evidence>
<dbReference type="GO" id="GO:0000977">
    <property type="term" value="F:RNA polymerase II transcription regulatory region sequence-specific DNA binding"/>
    <property type="evidence" value="ECO:0007669"/>
    <property type="project" value="TreeGrafter"/>
</dbReference>
<keyword evidence="4" id="KW-0221">Differentiation</keyword>
<keyword evidence="10 13" id="KW-0539">Nucleus</keyword>
<feature type="region of interest" description="Disordered" evidence="15">
    <location>
        <begin position="47"/>
        <end position="71"/>
    </location>
</feature>
<evidence type="ECO:0000313" key="17">
    <source>
        <dbReference type="EMBL" id="CAJ1053767.1"/>
    </source>
</evidence>
<evidence type="ECO:0000256" key="3">
    <source>
        <dbReference type="ARBA" id="ARBA00022473"/>
    </source>
</evidence>
<evidence type="ECO:0000256" key="11">
    <source>
        <dbReference type="ARBA" id="ARBA00038165"/>
    </source>
</evidence>
<keyword evidence="5" id="KW-0524">Neurogenesis</keyword>
<protein>
    <submittedName>
        <fullName evidence="17">Homeobox protein HMX2</fullName>
    </submittedName>
</protein>
<dbReference type="InterPro" id="IPR020479">
    <property type="entry name" value="HD_metazoa"/>
</dbReference>
<comment type="function">
    <text evidence="12">Transcription factor involved in specification of neuronal cell types and which is required for inner ear and hypothalamus development. Binds to the 5'-CAAGTG-3' core sequence.</text>
</comment>
<evidence type="ECO:0000256" key="2">
    <source>
        <dbReference type="ARBA" id="ARBA00004123"/>
    </source>
</evidence>
<keyword evidence="7 13" id="KW-0238">DNA-binding</keyword>
<feature type="region of interest" description="Disordered" evidence="15">
    <location>
        <begin position="98"/>
        <end position="125"/>
    </location>
</feature>
<dbReference type="PANTHER" id="PTHR46110:SF5">
    <property type="entry name" value="SENSORY ORGAN HOMEOBOX"/>
    <property type="match status" value="1"/>
</dbReference>
<dbReference type="Proteomes" id="UP001178508">
    <property type="component" value="Chromosome 3"/>
</dbReference>
<name>A0AAV1EY35_XYRNO</name>
<dbReference type="SMART" id="SM00389">
    <property type="entry name" value="HOX"/>
    <property type="match status" value="1"/>
</dbReference>
<evidence type="ECO:0000256" key="15">
    <source>
        <dbReference type="SAM" id="MobiDB-lite"/>
    </source>
</evidence>
<sequence>MNKVDPLRRPAASPKFTIENILNLQTSGRNYVVCQAAGQQEERRFTAMGHHDSHQRQSKVQQRRQKKESRELKQTELNRVSIGAADAANLHCADTIHGHSSSTSADTVPNDGGGNIEKKSPKKKTRTIFSRRQVLQLESTFDMKRYLSSAERACLAFSLQLTETQVKIWFQNRRNKLKRQISTQIDGAIIDFPEIGKPIVVGQLNGPLYTEGDLLGNHLEPTGLSVPAVYCRSSTSYLCFSSASKYISLFDRDV</sequence>
<comment type="function">
    <text evidence="1">Sequence-specific transcription factor which is part of a developmental regulatory system that provides cells with specific positional identities on the anterior-posterior axis.</text>
</comment>
<dbReference type="InterPro" id="IPR009057">
    <property type="entry name" value="Homeodomain-like_sf"/>
</dbReference>
<dbReference type="FunFam" id="1.10.10.60:FF:000053">
    <property type="entry name" value="H6 family homeobox 2"/>
    <property type="match status" value="1"/>
</dbReference>
<organism evidence="17 18">
    <name type="scientific">Xyrichtys novacula</name>
    <name type="common">Pearly razorfish</name>
    <name type="synonym">Hemipteronotus novacula</name>
    <dbReference type="NCBI Taxonomy" id="13765"/>
    <lineage>
        <taxon>Eukaryota</taxon>
        <taxon>Metazoa</taxon>
        <taxon>Chordata</taxon>
        <taxon>Craniata</taxon>
        <taxon>Vertebrata</taxon>
        <taxon>Euteleostomi</taxon>
        <taxon>Actinopterygii</taxon>
        <taxon>Neopterygii</taxon>
        <taxon>Teleostei</taxon>
        <taxon>Neoteleostei</taxon>
        <taxon>Acanthomorphata</taxon>
        <taxon>Eupercaria</taxon>
        <taxon>Labriformes</taxon>
        <taxon>Labridae</taxon>
        <taxon>Xyrichtys</taxon>
    </lineage>
</organism>
<evidence type="ECO:0000256" key="12">
    <source>
        <dbReference type="ARBA" id="ARBA00053510"/>
    </source>
</evidence>
<evidence type="ECO:0000256" key="10">
    <source>
        <dbReference type="ARBA" id="ARBA00023242"/>
    </source>
</evidence>
<accession>A0AAV1EY35</accession>
<dbReference type="GO" id="GO:0030154">
    <property type="term" value="P:cell differentiation"/>
    <property type="evidence" value="ECO:0007669"/>
    <property type="project" value="UniProtKB-KW"/>
</dbReference>
<evidence type="ECO:0000256" key="1">
    <source>
        <dbReference type="ARBA" id="ARBA00003263"/>
    </source>
</evidence>
<keyword evidence="9" id="KW-0804">Transcription</keyword>
<dbReference type="PANTHER" id="PTHR46110">
    <property type="entry name" value="HOMEOBOX PROTEIN HMX"/>
    <property type="match status" value="1"/>
</dbReference>
<evidence type="ECO:0000256" key="4">
    <source>
        <dbReference type="ARBA" id="ARBA00022782"/>
    </source>
</evidence>
<keyword evidence="3" id="KW-0217">Developmental protein</keyword>
<dbReference type="InterPro" id="IPR051300">
    <property type="entry name" value="HMX_Homeobox_TF"/>
</dbReference>
<dbReference type="SUPFAM" id="SSF46689">
    <property type="entry name" value="Homeodomain-like"/>
    <property type="match status" value="1"/>
</dbReference>
<feature type="compositionally biased region" description="Polar residues" evidence="15">
    <location>
        <begin position="98"/>
        <end position="107"/>
    </location>
</feature>
<dbReference type="GO" id="GO:0000981">
    <property type="term" value="F:DNA-binding transcription factor activity, RNA polymerase II-specific"/>
    <property type="evidence" value="ECO:0007669"/>
    <property type="project" value="InterPro"/>
</dbReference>
<dbReference type="PROSITE" id="PS50071">
    <property type="entry name" value="HOMEOBOX_2"/>
    <property type="match status" value="1"/>
</dbReference>
<dbReference type="EMBL" id="OY660866">
    <property type="protein sequence ID" value="CAJ1053767.1"/>
    <property type="molecule type" value="Genomic_DNA"/>
</dbReference>
<reference evidence="17" key="1">
    <citation type="submission" date="2023-08" db="EMBL/GenBank/DDBJ databases">
        <authorList>
            <person name="Alioto T."/>
            <person name="Alioto T."/>
            <person name="Gomez Garrido J."/>
        </authorList>
    </citation>
    <scope>NUCLEOTIDE SEQUENCE</scope>
</reference>
<comment type="similarity">
    <text evidence="11">Belongs to the HMX homeobox family.</text>
</comment>
<evidence type="ECO:0000256" key="7">
    <source>
        <dbReference type="ARBA" id="ARBA00023125"/>
    </source>
</evidence>
<dbReference type="PROSITE" id="PS00027">
    <property type="entry name" value="HOMEOBOX_1"/>
    <property type="match status" value="1"/>
</dbReference>
<keyword evidence="8 13" id="KW-0371">Homeobox</keyword>
<feature type="DNA-binding region" description="Homeobox" evidence="13">
    <location>
        <begin position="122"/>
        <end position="181"/>
    </location>
</feature>
<keyword evidence="6" id="KW-0805">Transcription regulation</keyword>
<dbReference type="Pfam" id="PF00046">
    <property type="entry name" value="Homeodomain"/>
    <property type="match status" value="1"/>
</dbReference>
<dbReference type="Gene3D" id="1.10.10.60">
    <property type="entry name" value="Homeodomain-like"/>
    <property type="match status" value="1"/>
</dbReference>
<evidence type="ECO:0000313" key="18">
    <source>
        <dbReference type="Proteomes" id="UP001178508"/>
    </source>
</evidence>
<keyword evidence="18" id="KW-1185">Reference proteome</keyword>
<dbReference type="CDD" id="cd00086">
    <property type="entry name" value="homeodomain"/>
    <property type="match status" value="1"/>
</dbReference>
<proteinExistence type="inferred from homology"/>